<keyword evidence="4" id="KW-1185">Reference proteome</keyword>
<dbReference type="EMBL" id="CP015756">
    <property type="protein sequence ID" value="APC41610.1"/>
    <property type="molecule type" value="Genomic_DNA"/>
</dbReference>
<evidence type="ECO:0000259" key="2">
    <source>
        <dbReference type="Pfam" id="PF01370"/>
    </source>
</evidence>
<proteinExistence type="inferred from homology"/>
<evidence type="ECO:0000313" key="4">
    <source>
        <dbReference type="Proteomes" id="UP000182569"/>
    </source>
</evidence>
<dbReference type="Proteomes" id="UP000182569">
    <property type="component" value="Chromosome"/>
</dbReference>
<gene>
    <name evidence="3" type="ORF">A7L45_16760</name>
</gene>
<feature type="domain" description="NAD-dependent epimerase/dehydratase" evidence="2">
    <location>
        <begin position="6"/>
        <end position="247"/>
    </location>
</feature>
<dbReference type="RefSeq" id="WP_071613902.1">
    <property type="nucleotide sequence ID" value="NZ_CP015756.1"/>
</dbReference>
<dbReference type="STRING" id="1552.A7L45_16760"/>
<accession>A0A1J0GJM7</accession>
<comment type="similarity">
    <text evidence="1">Belongs to the NAD(P)-dependent epimerase/dehydratase family.</text>
</comment>
<dbReference type="PANTHER" id="PTHR43000">
    <property type="entry name" value="DTDP-D-GLUCOSE 4,6-DEHYDRATASE-RELATED"/>
    <property type="match status" value="1"/>
</dbReference>
<name>A0A1J0GJM7_9CLOT</name>
<reference evidence="4" key="1">
    <citation type="journal article" date="2016" name="Front. Microbiol.">
        <title>Complete Genome Sequence of Clostridium estertheticum DSM 8809, a Microbe Identified in Spoiled Vacuum Packed Beef.</title>
        <authorList>
            <person name="Yu Z."/>
            <person name="Gunn L."/>
            <person name="Brennan E."/>
            <person name="Reid R."/>
            <person name="Wall P.G."/>
            <person name="Gaora O.P."/>
            <person name="Hurley D."/>
            <person name="Bolton D."/>
            <person name="Fanning S."/>
        </authorList>
    </citation>
    <scope>NUCLEOTIDE SEQUENCE [LARGE SCALE GENOMIC DNA]</scope>
    <source>
        <strain evidence="4">DSM 8809</strain>
    </source>
</reference>
<sequence length="320" mass="36024">MENKKIFLTGGAGFIGSRIIEMLRNNNEILIYDNLTRNSIKYTSLLGKKNINLIKGDILDYLSLKKAVDDFKPNVIIHLAAIAGIETVIKNPVNTMKVNMIGTANILEALKDYANYIDKFIDFSTSEVFGTYAYKVDEKCTTNLAPVGEARWTYSVSKLAAEHLTHSYYKEYGLKVVTIRPFNIYGPGQVGEGAVHQFIMRAIRNEQIQIHGDGDQIRSWCYIEDFVNGISLCLEKEEAVGNSFNIGNPRGTITIGMLAQLIKQIAGSKSEIIYVPKNYVDVELRVPNIDKAVDLLDYSPKYDLTSGLTKTIEWYRNLEK</sequence>
<evidence type="ECO:0000256" key="1">
    <source>
        <dbReference type="ARBA" id="ARBA00007637"/>
    </source>
</evidence>
<dbReference type="InterPro" id="IPR036291">
    <property type="entry name" value="NAD(P)-bd_dom_sf"/>
</dbReference>
<dbReference type="SUPFAM" id="SSF51735">
    <property type="entry name" value="NAD(P)-binding Rossmann-fold domains"/>
    <property type="match status" value="1"/>
</dbReference>
<organism evidence="3 4">
    <name type="scientific">Clostridium estertheticum subsp. estertheticum</name>
    <dbReference type="NCBI Taxonomy" id="1552"/>
    <lineage>
        <taxon>Bacteria</taxon>
        <taxon>Bacillati</taxon>
        <taxon>Bacillota</taxon>
        <taxon>Clostridia</taxon>
        <taxon>Eubacteriales</taxon>
        <taxon>Clostridiaceae</taxon>
        <taxon>Clostridium</taxon>
    </lineage>
</organism>
<protein>
    <submittedName>
        <fullName evidence="3">Epimerase</fullName>
    </submittedName>
</protein>
<dbReference type="KEGG" id="ceu:A7L45_16760"/>
<dbReference type="Pfam" id="PF01370">
    <property type="entry name" value="Epimerase"/>
    <property type="match status" value="1"/>
</dbReference>
<evidence type="ECO:0000313" key="3">
    <source>
        <dbReference type="EMBL" id="APC41610.1"/>
    </source>
</evidence>
<dbReference type="AlphaFoldDB" id="A0A1J0GJM7"/>
<dbReference type="OrthoDB" id="142826at2"/>
<dbReference type="InterPro" id="IPR001509">
    <property type="entry name" value="Epimerase_deHydtase"/>
</dbReference>
<dbReference type="Gene3D" id="3.40.50.720">
    <property type="entry name" value="NAD(P)-binding Rossmann-like Domain"/>
    <property type="match status" value="1"/>
</dbReference>